<dbReference type="GO" id="GO:0030003">
    <property type="term" value="P:intracellular monoatomic cation homeostasis"/>
    <property type="evidence" value="ECO:0007669"/>
    <property type="project" value="UniProtKB-ARBA"/>
</dbReference>
<keyword evidence="11" id="KW-1185">Reference proteome</keyword>
<evidence type="ECO:0000256" key="3">
    <source>
        <dbReference type="ARBA" id="ARBA00022723"/>
    </source>
</evidence>
<dbReference type="SUPFAM" id="SSF81653">
    <property type="entry name" value="Calcium ATPase, transduction domain A"/>
    <property type="match status" value="1"/>
</dbReference>
<proteinExistence type="inferred from homology"/>
<evidence type="ECO:0000256" key="5">
    <source>
        <dbReference type="ARBA" id="ARBA00022989"/>
    </source>
</evidence>
<dbReference type="PANTHER" id="PTHR46594">
    <property type="entry name" value="P-TYPE CATION-TRANSPORTING ATPASE"/>
    <property type="match status" value="1"/>
</dbReference>
<evidence type="ECO:0000256" key="6">
    <source>
        <dbReference type="ARBA" id="ARBA00023136"/>
    </source>
</evidence>
<dbReference type="GO" id="GO:0016020">
    <property type="term" value="C:membrane"/>
    <property type="evidence" value="ECO:0007669"/>
    <property type="project" value="UniProtKB-SubCell"/>
</dbReference>
<comment type="caution">
    <text evidence="10">The sequence shown here is derived from an EMBL/GenBank/DDBJ whole genome shotgun (WGS) entry which is preliminary data.</text>
</comment>
<feature type="transmembrane region" description="Helical" evidence="7">
    <location>
        <begin position="323"/>
        <end position="343"/>
    </location>
</feature>
<feature type="transmembrane region" description="Helical" evidence="7">
    <location>
        <begin position="819"/>
        <end position="841"/>
    </location>
</feature>
<feature type="transmembrane region" description="Helical" evidence="7">
    <location>
        <begin position="468"/>
        <end position="490"/>
    </location>
</feature>
<dbReference type="SFLD" id="SFLDS00003">
    <property type="entry name" value="Haloacid_Dehalogenase"/>
    <property type="match status" value="1"/>
</dbReference>
<organism evidence="10 11">
    <name type="scientific">Clonostachys rhizophaga</name>
    <dbReference type="NCBI Taxonomy" id="160324"/>
    <lineage>
        <taxon>Eukaryota</taxon>
        <taxon>Fungi</taxon>
        <taxon>Dikarya</taxon>
        <taxon>Ascomycota</taxon>
        <taxon>Pezizomycotina</taxon>
        <taxon>Sordariomycetes</taxon>
        <taxon>Hypocreomycetidae</taxon>
        <taxon>Hypocreales</taxon>
        <taxon>Bionectriaceae</taxon>
        <taxon>Clonostachys</taxon>
    </lineage>
</organism>
<gene>
    <name evidence="10" type="ORF">CRHIZ90672A_00004502</name>
</gene>
<dbReference type="InterPro" id="IPR023298">
    <property type="entry name" value="ATPase_P-typ_TM_dom_sf"/>
</dbReference>
<dbReference type="NCBIfam" id="TIGR01525">
    <property type="entry name" value="ATPase-IB_hvy"/>
    <property type="match status" value="1"/>
</dbReference>
<dbReference type="InterPro" id="IPR056236">
    <property type="entry name" value="HMA_PCA1"/>
</dbReference>
<evidence type="ECO:0000256" key="8">
    <source>
        <dbReference type="SAM" id="MobiDB-lite"/>
    </source>
</evidence>
<keyword evidence="2 7" id="KW-0812">Transmembrane</keyword>
<dbReference type="PANTHER" id="PTHR46594:SF4">
    <property type="entry name" value="P-TYPE CATION-TRANSPORTING ATPASE"/>
    <property type="match status" value="1"/>
</dbReference>
<dbReference type="InterPro" id="IPR044492">
    <property type="entry name" value="P_typ_ATPase_HD_dom"/>
</dbReference>
<dbReference type="InterPro" id="IPR027256">
    <property type="entry name" value="P-typ_ATPase_IB"/>
</dbReference>
<dbReference type="Pfam" id="PF00403">
    <property type="entry name" value="HMA"/>
    <property type="match status" value="1"/>
</dbReference>
<dbReference type="NCBIfam" id="TIGR01494">
    <property type="entry name" value="ATPase_P-type"/>
    <property type="match status" value="2"/>
</dbReference>
<keyword evidence="3 7" id="KW-0479">Metal-binding</keyword>
<dbReference type="InterPro" id="IPR036412">
    <property type="entry name" value="HAD-like_sf"/>
</dbReference>
<dbReference type="SUPFAM" id="SSF55008">
    <property type="entry name" value="HMA, heavy metal-associated domain"/>
    <property type="match status" value="1"/>
</dbReference>
<keyword evidence="6 7" id="KW-0472">Membrane</keyword>
<dbReference type="InterPro" id="IPR008250">
    <property type="entry name" value="ATPase_P-typ_transduc_dom_A_sf"/>
</dbReference>
<comment type="similarity">
    <text evidence="7">Belongs to the cation transport ATPase (P-type) (TC 3.A.3) family. Type IB subfamily.</text>
</comment>
<dbReference type="Pfam" id="PF24534">
    <property type="entry name" value="HMA_PCA1"/>
    <property type="match status" value="1"/>
</dbReference>
<dbReference type="PRINTS" id="PR00119">
    <property type="entry name" value="CATATPASE"/>
</dbReference>
<dbReference type="InterPro" id="IPR036163">
    <property type="entry name" value="HMA_dom_sf"/>
</dbReference>
<feature type="transmembrane region" description="Helical" evidence="7">
    <location>
        <begin position="252"/>
        <end position="271"/>
    </location>
</feature>
<keyword evidence="4" id="KW-1278">Translocase</keyword>
<keyword evidence="7" id="KW-0547">Nucleotide-binding</keyword>
<dbReference type="InterPro" id="IPR018303">
    <property type="entry name" value="ATPase_P-typ_P_site"/>
</dbReference>
<dbReference type="NCBIfam" id="TIGR01511">
    <property type="entry name" value="ATPase-IB1_Cu"/>
    <property type="match status" value="1"/>
</dbReference>
<feature type="compositionally biased region" description="Basic and acidic residues" evidence="8">
    <location>
        <begin position="1"/>
        <end position="38"/>
    </location>
</feature>
<feature type="domain" description="HMA" evidence="9">
    <location>
        <begin position="71"/>
        <end position="138"/>
    </location>
</feature>
<dbReference type="PROSITE" id="PS01047">
    <property type="entry name" value="HMA_1"/>
    <property type="match status" value="1"/>
</dbReference>
<dbReference type="Pfam" id="PF00122">
    <property type="entry name" value="E1-E2_ATPase"/>
    <property type="match status" value="1"/>
</dbReference>
<evidence type="ECO:0000313" key="10">
    <source>
        <dbReference type="EMBL" id="CAH0020689.1"/>
    </source>
</evidence>
<sequence length="883" mass="94934">MEKELLVHDSHDHKHDDHHDHDHDHHNHNHSHDDDGHASRSHSHGGSCCTDKTTAVQYNEEIDMEKATEHELVSIAIAGMDCTSCADKLSRILVAIPGVSQARVNFIAGRADFTIDNKLTTADQVVRSAASGSGFRLTRILGGEFFIDVHVDPQNGKALAREPPQGVVDVHVLDKKTLRLVYDPRVIGARALFNSIAANTQGLAPPRPDSQLETTRRRLDDQSIKTALAAIFTIPVLVLAWRHGLVEDRKKAIVSFVLGSIVQAIAVPEFYRPALSTLFYSYVVEMDMLVVISITAAYVYSVVAFAFKMSGKSLGNDLFETSTLLITLILLGRLIATVARVRAISAVSVRSMQPTKAILVEKGRDSEIDARLLQYGDQFRLLPHSRVPTDGTVLEGSTEIDESMLTGEPMPVLKQTGDAVIAGTANGDGTVLVQLDRLPGRNTVTDIAQLVDDAANSKPKIQDLANKIAGWFVPAVSSIAVIVLAVWLGIGVKIFHHTPGQAVLEAVTYFVATLAVACPCALGLAVPMVLVVAGGIAARGGVVIKSAETTERARKATDIIFDKTGTITECELEVVDERYLTNETEYVAALALALVANGKHPVSAGVAKHLLTILKEKDSTSLLELSDVRTIPGAGIEASLDDKLVRAGSARWTGTDSHLVVQALEGDGLTTFVITVESEPLAVFGLRTQMRPEARRVISQLLARGLNVHLVSGDQGLAVKTVARAVGIPEEHVAAECTPKQKRDYVASLMQDSGRYVVFCGDGTNDAIAVGQAHVGIQVGGSLTTSDVTQTAADVVILNGLEGVLFLLNVSQVAFRRMIFNFVWSAIYNVFAITMASGAWVKFRIPPAYAGLGEFVSVLPVIAASVSMLLLNLRPVTARRRDG</sequence>
<protein>
    <recommendedName>
        <fullName evidence="9">HMA domain-containing protein</fullName>
    </recommendedName>
</protein>
<dbReference type="GO" id="GO:0046872">
    <property type="term" value="F:metal ion binding"/>
    <property type="evidence" value="ECO:0007669"/>
    <property type="project" value="UniProtKB-KW"/>
</dbReference>
<feature type="region of interest" description="Disordered" evidence="8">
    <location>
        <begin position="1"/>
        <end position="48"/>
    </location>
</feature>
<dbReference type="Gene3D" id="2.70.150.10">
    <property type="entry name" value="Calcium-transporting ATPase, cytoplasmic transduction domain A"/>
    <property type="match status" value="1"/>
</dbReference>
<dbReference type="GO" id="GO:0005524">
    <property type="term" value="F:ATP binding"/>
    <property type="evidence" value="ECO:0007669"/>
    <property type="project" value="UniProtKB-UniRule"/>
</dbReference>
<evidence type="ECO:0000259" key="9">
    <source>
        <dbReference type="PROSITE" id="PS50846"/>
    </source>
</evidence>
<dbReference type="Proteomes" id="UP000696573">
    <property type="component" value="Unassembled WGS sequence"/>
</dbReference>
<dbReference type="SUPFAM" id="SSF56784">
    <property type="entry name" value="HAD-like"/>
    <property type="match status" value="1"/>
</dbReference>
<dbReference type="GO" id="GO:0019829">
    <property type="term" value="F:ATPase-coupled monoatomic cation transmembrane transporter activity"/>
    <property type="evidence" value="ECO:0007669"/>
    <property type="project" value="InterPro"/>
</dbReference>
<dbReference type="InterPro" id="IPR023214">
    <property type="entry name" value="HAD_sf"/>
</dbReference>
<dbReference type="InterPro" id="IPR006121">
    <property type="entry name" value="HMA_dom"/>
</dbReference>
<dbReference type="InterPro" id="IPR001757">
    <property type="entry name" value="P_typ_ATPase"/>
</dbReference>
<evidence type="ECO:0000256" key="2">
    <source>
        <dbReference type="ARBA" id="ARBA00022692"/>
    </source>
</evidence>
<dbReference type="AlphaFoldDB" id="A0A9N9VCH6"/>
<dbReference type="Pfam" id="PF00702">
    <property type="entry name" value="Hydrolase"/>
    <property type="match status" value="1"/>
</dbReference>
<reference evidence="10" key="1">
    <citation type="submission" date="2021-10" db="EMBL/GenBank/DDBJ databases">
        <authorList>
            <person name="Piombo E."/>
        </authorList>
    </citation>
    <scope>NUCLEOTIDE SEQUENCE</scope>
</reference>
<keyword evidence="5 7" id="KW-1133">Transmembrane helix</keyword>
<dbReference type="PROSITE" id="PS50846">
    <property type="entry name" value="HMA_2"/>
    <property type="match status" value="1"/>
</dbReference>
<evidence type="ECO:0000256" key="7">
    <source>
        <dbReference type="RuleBase" id="RU362081"/>
    </source>
</evidence>
<dbReference type="SUPFAM" id="SSF81665">
    <property type="entry name" value="Calcium ATPase, transmembrane domain M"/>
    <property type="match status" value="1"/>
</dbReference>
<dbReference type="Gene3D" id="3.40.1110.10">
    <property type="entry name" value="Calcium-transporting ATPase, cytoplasmic domain N"/>
    <property type="match status" value="1"/>
</dbReference>
<dbReference type="InterPro" id="IPR023299">
    <property type="entry name" value="ATPase_P-typ_cyto_dom_N"/>
</dbReference>
<dbReference type="Gene3D" id="3.40.50.1000">
    <property type="entry name" value="HAD superfamily/HAD-like"/>
    <property type="match status" value="1"/>
</dbReference>
<keyword evidence="7" id="KW-0067">ATP-binding</keyword>
<feature type="transmembrane region" description="Helical" evidence="7">
    <location>
        <begin position="510"/>
        <end position="536"/>
    </location>
</feature>
<dbReference type="InterPro" id="IPR017969">
    <property type="entry name" value="Heavy-metal-associated_CS"/>
</dbReference>
<dbReference type="Gene3D" id="3.30.70.100">
    <property type="match status" value="1"/>
</dbReference>
<dbReference type="FunFam" id="2.70.150.10:FF:000002">
    <property type="entry name" value="Copper-transporting ATPase 1, putative"/>
    <property type="match status" value="1"/>
</dbReference>
<feature type="transmembrane region" description="Helical" evidence="7">
    <location>
        <begin position="278"/>
        <end position="303"/>
    </location>
</feature>
<feature type="transmembrane region" description="Helical" evidence="7">
    <location>
        <begin position="847"/>
        <end position="871"/>
    </location>
</feature>
<dbReference type="GO" id="GO:0016887">
    <property type="term" value="F:ATP hydrolysis activity"/>
    <property type="evidence" value="ECO:0007669"/>
    <property type="project" value="InterPro"/>
</dbReference>
<dbReference type="PROSITE" id="PS00154">
    <property type="entry name" value="ATPASE_E1_E2"/>
    <property type="match status" value="1"/>
</dbReference>
<dbReference type="InterPro" id="IPR059000">
    <property type="entry name" value="ATPase_P-type_domA"/>
</dbReference>
<name>A0A9N9VCH6_9HYPO</name>
<comment type="subcellular location">
    <subcellularLocation>
        <location evidence="1 7">Membrane</location>
    </subcellularLocation>
</comment>
<dbReference type="EMBL" id="CABFNQ020000645">
    <property type="protein sequence ID" value="CAH0020689.1"/>
    <property type="molecule type" value="Genomic_DNA"/>
</dbReference>
<dbReference type="SFLD" id="SFLDF00027">
    <property type="entry name" value="p-type_atpase"/>
    <property type="match status" value="1"/>
</dbReference>
<evidence type="ECO:0000313" key="11">
    <source>
        <dbReference type="Proteomes" id="UP000696573"/>
    </source>
</evidence>
<evidence type="ECO:0000256" key="4">
    <source>
        <dbReference type="ARBA" id="ARBA00022967"/>
    </source>
</evidence>
<dbReference type="CDD" id="cd00371">
    <property type="entry name" value="HMA"/>
    <property type="match status" value="1"/>
</dbReference>
<dbReference type="OrthoDB" id="432719at2759"/>
<accession>A0A9N9VCH6</accession>
<evidence type="ECO:0000256" key="1">
    <source>
        <dbReference type="ARBA" id="ARBA00004370"/>
    </source>
</evidence>
<feature type="transmembrane region" description="Helical" evidence="7">
    <location>
        <begin position="226"/>
        <end position="246"/>
    </location>
</feature>
<dbReference type="SFLD" id="SFLDG00002">
    <property type="entry name" value="C1.7:_P-type_atpase_like"/>
    <property type="match status" value="1"/>
</dbReference>